<sequence>MKLKSVIYIYTKHTPFYYTISEISNQQRNVGKRPLSILQRHKRESCEKEGESRDLVGHKNGQHRPRVLDRGLARYSPRMVRCRPRVVCIDPESP</sequence>
<evidence type="ECO:0000313" key="2">
    <source>
        <dbReference type="EMBL" id="KAK7068658.1"/>
    </source>
</evidence>
<dbReference type="AlphaFoldDB" id="A0AAN8WUH7"/>
<proteinExistence type="predicted"/>
<evidence type="ECO:0000256" key="1">
    <source>
        <dbReference type="SAM" id="MobiDB-lite"/>
    </source>
</evidence>
<dbReference type="Proteomes" id="UP001381693">
    <property type="component" value="Unassembled WGS sequence"/>
</dbReference>
<dbReference type="EMBL" id="JAXCGZ010017162">
    <property type="protein sequence ID" value="KAK7068658.1"/>
    <property type="molecule type" value="Genomic_DNA"/>
</dbReference>
<organism evidence="2 3">
    <name type="scientific">Halocaridina rubra</name>
    <name type="common">Hawaiian red shrimp</name>
    <dbReference type="NCBI Taxonomy" id="373956"/>
    <lineage>
        <taxon>Eukaryota</taxon>
        <taxon>Metazoa</taxon>
        <taxon>Ecdysozoa</taxon>
        <taxon>Arthropoda</taxon>
        <taxon>Crustacea</taxon>
        <taxon>Multicrustacea</taxon>
        <taxon>Malacostraca</taxon>
        <taxon>Eumalacostraca</taxon>
        <taxon>Eucarida</taxon>
        <taxon>Decapoda</taxon>
        <taxon>Pleocyemata</taxon>
        <taxon>Caridea</taxon>
        <taxon>Atyoidea</taxon>
        <taxon>Atyidae</taxon>
        <taxon>Halocaridina</taxon>
    </lineage>
</organism>
<feature type="compositionally biased region" description="Basic and acidic residues" evidence="1">
    <location>
        <begin position="44"/>
        <end position="57"/>
    </location>
</feature>
<reference evidence="2 3" key="1">
    <citation type="submission" date="2023-11" db="EMBL/GenBank/DDBJ databases">
        <title>Halocaridina rubra genome assembly.</title>
        <authorList>
            <person name="Smith C."/>
        </authorList>
    </citation>
    <scope>NUCLEOTIDE SEQUENCE [LARGE SCALE GENOMIC DNA]</scope>
    <source>
        <strain evidence="2">EP-1</strain>
        <tissue evidence="2">Whole</tissue>
    </source>
</reference>
<name>A0AAN8WUH7_HALRR</name>
<accession>A0AAN8WUH7</accession>
<comment type="caution">
    <text evidence="2">The sequence shown here is derived from an EMBL/GenBank/DDBJ whole genome shotgun (WGS) entry which is preliminary data.</text>
</comment>
<keyword evidence="3" id="KW-1185">Reference proteome</keyword>
<feature type="region of interest" description="Disordered" evidence="1">
    <location>
        <begin position="42"/>
        <end position="63"/>
    </location>
</feature>
<protein>
    <submittedName>
        <fullName evidence="2">Uncharacterized protein</fullName>
    </submittedName>
</protein>
<gene>
    <name evidence="2" type="ORF">SK128_021812</name>
</gene>
<evidence type="ECO:0000313" key="3">
    <source>
        <dbReference type="Proteomes" id="UP001381693"/>
    </source>
</evidence>